<dbReference type="PROSITE" id="PS50011">
    <property type="entry name" value="PROTEIN_KINASE_DOM"/>
    <property type="match status" value="1"/>
</dbReference>
<evidence type="ECO:0000313" key="15">
    <source>
        <dbReference type="EMBL" id="VDL48149.1"/>
    </source>
</evidence>
<feature type="domain" description="Protein kinase" evidence="14">
    <location>
        <begin position="40"/>
        <end position="328"/>
    </location>
</feature>
<evidence type="ECO:0000256" key="7">
    <source>
        <dbReference type="ARBA" id="ARBA00022840"/>
    </source>
</evidence>
<evidence type="ECO:0000256" key="5">
    <source>
        <dbReference type="ARBA" id="ARBA00022741"/>
    </source>
</evidence>
<protein>
    <recommendedName>
        <fullName evidence="2">cyclin-dependent kinase</fullName>
        <ecNumber evidence="2">2.7.11.22</ecNumber>
    </recommendedName>
</protein>
<evidence type="ECO:0000259" key="14">
    <source>
        <dbReference type="PROSITE" id="PS50011"/>
    </source>
</evidence>
<dbReference type="InterPro" id="IPR017441">
    <property type="entry name" value="Protein_kinase_ATP_BS"/>
</dbReference>
<dbReference type="OrthoDB" id="548217at2759"/>
<feature type="compositionally biased region" description="Polar residues" evidence="12">
    <location>
        <begin position="375"/>
        <end position="397"/>
    </location>
</feature>
<dbReference type="EMBL" id="UYSG01001646">
    <property type="protein sequence ID" value="VDL48149.1"/>
    <property type="molecule type" value="Genomic_DNA"/>
</dbReference>
<evidence type="ECO:0000256" key="12">
    <source>
        <dbReference type="SAM" id="MobiDB-lite"/>
    </source>
</evidence>
<evidence type="ECO:0000313" key="16">
    <source>
        <dbReference type="Proteomes" id="UP000274504"/>
    </source>
</evidence>
<evidence type="ECO:0000256" key="3">
    <source>
        <dbReference type="ARBA" id="ARBA00022527"/>
    </source>
</evidence>
<comment type="similarity">
    <text evidence="1">Belongs to the protein kinase superfamily. CMGC Ser/Thr protein kinase family. CDC2/CDKX subfamily.</text>
</comment>
<dbReference type="SMART" id="SM00220">
    <property type="entry name" value="S_TKc"/>
    <property type="match status" value="1"/>
</dbReference>
<dbReference type="InterPro" id="IPR050108">
    <property type="entry name" value="CDK"/>
</dbReference>
<dbReference type="GO" id="GO:0005524">
    <property type="term" value="F:ATP binding"/>
    <property type="evidence" value="ECO:0007669"/>
    <property type="project" value="UniProtKB-UniRule"/>
</dbReference>
<feature type="transmembrane region" description="Helical" evidence="13">
    <location>
        <begin position="12"/>
        <end position="37"/>
    </location>
</feature>
<dbReference type="Gene3D" id="3.30.200.20">
    <property type="entry name" value="Phosphorylase Kinase, domain 1"/>
    <property type="match status" value="1"/>
</dbReference>
<dbReference type="FunFam" id="3.30.200.20:FF:000049">
    <property type="entry name" value="cyclin-dependent kinase-like 1 isoform X1"/>
    <property type="match status" value="1"/>
</dbReference>
<keyword evidence="13" id="KW-0812">Transmembrane</keyword>
<evidence type="ECO:0000313" key="17">
    <source>
        <dbReference type="WBParaSite" id="HDID_0000437001-mRNA-1"/>
    </source>
</evidence>
<dbReference type="PANTHER" id="PTHR24056">
    <property type="entry name" value="CELL DIVISION PROTEIN KINASE"/>
    <property type="match status" value="1"/>
</dbReference>
<evidence type="ECO:0000256" key="8">
    <source>
        <dbReference type="ARBA" id="ARBA00047811"/>
    </source>
</evidence>
<evidence type="ECO:0000256" key="4">
    <source>
        <dbReference type="ARBA" id="ARBA00022679"/>
    </source>
</evidence>
<evidence type="ECO:0000256" key="13">
    <source>
        <dbReference type="SAM" id="Phobius"/>
    </source>
</evidence>
<evidence type="ECO:0000256" key="2">
    <source>
        <dbReference type="ARBA" id="ARBA00012425"/>
    </source>
</evidence>
<evidence type="ECO:0000256" key="1">
    <source>
        <dbReference type="ARBA" id="ARBA00006485"/>
    </source>
</evidence>
<feature type="binding site" evidence="10">
    <location>
        <position position="69"/>
    </location>
    <ligand>
        <name>ATP</name>
        <dbReference type="ChEBI" id="CHEBI:30616"/>
    </ligand>
</feature>
<keyword evidence="6" id="KW-0418">Kinase</keyword>
<dbReference type="GO" id="GO:0004693">
    <property type="term" value="F:cyclin-dependent protein serine/threonine kinase activity"/>
    <property type="evidence" value="ECO:0007669"/>
    <property type="project" value="UniProtKB-EC"/>
</dbReference>
<feature type="region of interest" description="Disordered" evidence="12">
    <location>
        <begin position="375"/>
        <end position="405"/>
    </location>
</feature>
<proteinExistence type="inferred from homology"/>
<accession>A0A0R3SHF5</accession>
<gene>
    <name evidence="15" type="ORF">HDID_LOCUS4368</name>
</gene>
<dbReference type="WBParaSite" id="HDID_0000437001-mRNA-1">
    <property type="protein sequence ID" value="HDID_0000437001-mRNA-1"/>
    <property type="gene ID" value="HDID_0000437001"/>
</dbReference>
<evidence type="ECO:0000256" key="6">
    <source>
        <dbReference type="ARBA" id="ARBA00022777"/>
    </source>
</evidence>
<keyword evidence="3 11" id="KW-0723">Serine/threonine-protein kinase</keyword>
<dbReference type="SUPFAM" id="SSF56112">
    <property type="entry name" value="Protein kinase-like (PK-like)"/>
    <property type="match status" value="1"/>
</dbReference>
<name>A0A0R3SHF5_HYMDI</name>
<keyword evidence="13" id="KW-0472">Membrane</keyword>
<dbReference type="FunFam" id="1.10.510.10:FF:000624">
    <property type="entry name" value="Mitogen-activated protein kinase"/>
    <property type="match status" value="1"/>
</dbReference>
<keyword evidence="7 10" id="KW-0067">ATP-binding</keyword>
<dbReference type="InterPro" id="IPR011009">
    <property type="entry name" value="Kinase-like_dom_sf"/>
</dbReference>
<keyword evidence="4" id="KW-0808">Transferase</keyword>
<evidence type="ECO:0000256" key="9">
    <source>
        <dbReference type="ARBA" id="ARBA00048367"/>
    </source>
</evidence>
<dbReference type="GO" id="GO:0005634">
    <property type="term" value="C:nucleus"/>
    <property type="evidence" value="ECO:0007669"/>
    <property type="project" value="TreeGrafter"/>
</dbReference>
<evidence type="ECO:0000256" key="10">
    <source>
        <dbReference type="PROSITE-ProRule" id="PRU10141"/>
    </source>
</evidence>
<reference evidence="15 16" key="2">
    <citation type="submission" date="2018-11" db="EMBL/GenBank/DDBJ databases">
        <authorList>
            <consortium name="Pathogen Informatics"/>
        </authorList>
    </citation>
    <scope>NUCLEOTIDE SEQUENCE [LARGE SCALE GENOMIC DNA]</scope>
</reference>
<keyword evidence="13" id="KW-1133">Transmembrane helix</keyword>
<dbReference type="EC" id="2.7.11.22" evidence="2"/>
<dbReference type="InterPro" id="IPR008271">
    <property type="entry name" value="Ser/Thr_kinase_AS"/>
</dbReference>
<dbReference type="PANTHER" id="PTHR24056:SF222">
    <property type="entry name" value="CYCLIN-DEPENDENT KINASE-LIKE 1"/>
    <property type="match status" value="1"/>
</dbReference>
<organism evidence="17">
    <name type="scientific">Hymenolepis diminuta</name>
    <name type="common">Rat tapeworm</name>
    <dbReference type="NCBI Taxonomy" id="6216"/>
    <lineage>
        <taxon>Eukaryota</taxon>
        <taxon>Metazoa</taxon>
        <taxon>Spiralia</taxon>
        <taxon>Lophotrochozoa</taxon>
        <taxon>Platyhelminthes</taxon>
        <taxon>Cestoda</taxon>
        <taxon>Eucestoda</taxon>
        <taxon>Cyclophyllidea</taxon>
        <taxon>Hymenolepididae</taxon>
        <taxon>Hymenolepis</taxon>
    </lineage>
</organism>
<dbReference type="AlphaFoldDB" id="A0A0R3SHF5"/>
<dbReference type="PROSITE" id="PS00107">
    <property type="entry name" value="PROTEIN_KINASE_ATP"/>
    <property type="match status" value="1"/>
</dbReference>
<sequence>MSIQTLMQSIIPMLLSVCFIISQFVVVLPTFSTHLLFNRYEKLSKIGEGAYGMVFKCLDTQTGEMVAVKRFNASDDDPLVKKIALREIKMLKRLKHPNLVNLIEVFRRKKKLHLVFEYIDRSLLHELDTQGPNGIERDKIMRITWQILQGINFCHQSNCIHRDIKPENILINAQGDVKLCDFGFARFLADAEDTYTDYVATRWYRSPELLVGDTHYGPPVDVWAVGCVFAEMLTRLPLWPGRSDLDQLYLITKNLGNLLPQQQKTFLTNSYFTGVVLPRPQSIEPLEVKFEAMRPKITPEELEVLKSCLAMNPNSRSSCATLLQLPYFEKIRTSSSKSPSVQIETPEEVSNRRPSFNDAATSLICLDGLSIQNPKKTVPQSTSLQANPAEQQSQNGPTHHGFARADQRKVVGSTCSLASKGTSVKLQPAVSQFIFQII</sequence>
<keyword evidence="5 10" id="KW-0547">Nucleotide-binding</keyword>
<dbReference type="Proteomes" id="UP000274504">
    <property type="component" value="Unassembled WGS sequence"/>
</dbReference>
<evidence type="ECO:0000256" key="11">
    <source>
        <dbReference type="RuleBase" id="RU000304"/>
    </source>
</evidence>
<comment type="catalytic activity">
    <reaction evidence="9">
        <text>L-seryl-[protein] + ATP = O-phospho-L-seryl-[protein] + ADP + H(+)</text>
        <dbReference type="Rhea" id="RHEA:17989"/>
        <dbReference type="Rhea" id="RHEA-COMP:9863"/>
        <dbReference type="Rhea" id="RHEA-COMP:11604"/>
        <dbReference type="ChEBI" id="CHEBI:15378"/>
        <dbReference type="ChEBI" id="CHEBI:29999"/>
        <dbReference type="ChEBI" id="CHEBI:30616"/>
        <dbReference type="ChEBI" id="CHEBI:83421"/>
        <dbReference type="ChEBI" id="CHEBI:456216"/>
        <dbReference type="EC" id="2.7.11.22"/>
    </reaction>
</comment>
<dbReference type="Gene3D" id="1.10.510.10">
    <property type="entry name" value="Transferase(Phosphotransferase) domain 1"/>
    <property type="match status" value="1"/>
</dbReference>
<dbReference type="InterPro" id="IPR000719">
    <property type="entry name" value="Prot_kinase_dom"/>
</dbReference>
<reference evidence="17" key="1">
    <citation type="submission" date="2017-02" db="UniProtKB">
        <authorList>
            <consortium name="WormBaseParasite"/>
        </authorList>
    </citation>
    <scope>IDENTIFICATION</scope>
</reference>
<comment type="catalytic activity">
    <reaction evidence="8">
        <text>L-threonyl-[protein] + ATP = O-phospho-L-threonyl-[protein] + ADP + H(+)</text>
        <dbReference type="Rhea" id="RHEA:46608"/>
        <dbReference type="Rhea" id="RHEA-COMP:11060"/>
        <dbReference type="Rhea" id="RHEA-COMP:11605"/>
        <dbReference type="ChEBI" id="CHEBI:15378"/>
        <dbReference type="ChEBI" id="CHEBI:30013"/>
        <dbReference type="ChEBI" id="CHEBI:30616"/>
        <dbReference type="ChEBI" id="CHEBI:61977"/>
        <dbReference type="ChEBI" id="CHEBI:456216"/>
        <dbReference type="EC" id="2.7.11.22"/>
    </reaction>
</comment>
<dbReference type="Pfam" id="PF00069">
    <property type="entry name" value="Pkinase"/>
    <property type="match status" value="1"/>
</dbReference>
<dbReference type="PROSITE" id="PS00108">
    <property type="entry name" value="PROTEIN_KINASE_ST"/>
    <property type="match status" value="1"/>
</dbReference>